<dbReference type="AlphaFoldDB" id="A0AA36ID90"/>
<sequence>MDSPDLSRISVGPLSPAPRMQIPVHQLPRLRLRAVAQIRAPRYRADGACPQLSQLPAAPLEALRRAATDVLAPSRPCASARAAAARSKLPAASEAQSQNSSLPSRTRSPGCDSDRSVSLAGARIKRSRRAVALEQPPVAIVALHGCAAALLPRRLYLCEADMPQDTLTWDGCQYSRADFLHYGSNDAERFCKYQWATHMARLFLSTWRDFARTQDAHKELNALLILVRKQEYRSDPALGDMLLRYIFRALLLRWTYLGGPFANYTCSGDDRKALDGMAMVLRWCSDYLCEPNQKPRQAQRLFWQRYFGHKTLALVIATHGVQDSLQDWACTITKLEAATAYHNREDPSCGCALQDQESSRA</sequence>
<name>A0AA36ID90_9DINO</name>
<feature type="region of interest" description="Disordered" evidence="1">
    <location>
        <begin position="88"/>
        <end position="117"/>
    </location>
</feature>
<evidence type="ECO:0000256" key="1">
    <source>
        <dbReference type="SAM" id="MobiDB-lite"/>
    </source>
</evidence>
<evidence type="ECO:0000313" key="2">
    <source>
        <dbReference type="EMBL" id="CAJ1385551.1"/>
    </source>
</evidence>
<comment type="caution">
    <text evidence="2">The sequence shown here is derived from an EMBL/GenBank/DDBJ whole genome shotgun (WGS) entry which is preliminary data.</text>
</comment>
<gene>
    <name evidence="2" type="ORF">EVOR1521_LOCUS12134</name>
</gene>
<feature type="compositionally biased region" description="Polar residues" evidence="1">
    <location>
        <begin position="96"/>
        <end position="107"/>
    </location>
</feature>
<protein>
    <submittedName>
        <fullName evidence="2">Uncharacterized protein</fullName>
    </submittedName>
</protein>
<organism evidence="2 3">
    <name type="scientific">Effrenium voratum</name>
    <dbReference type="NCBI Taxonomy" id="2562239"/>
    <lineage>
        <taxon>Eukaryota</taxon>
        <taxon>Sar</taxon>
        <taxon>Alveolata</taxon>
        <taxon>Dinophyceae</taxon>
        <taxon>Suessiales</taxon>
        <taxon>Symbiodiniaceae</taxon>
        <taxon>Effrenium</taxon>
    </lineage>
</organism>
<dbReference type="Proteomes" id="UP001178507">
    <property type="component" value="Unassembled WGS sequence"/>
</dbReference>
<feature type="region of interest" description="Disordered" evidence="1">
    <location>
        <begin position="1"/>
        <end position="22"/>
    </location>
</feature>
<keyword evidence="3" id="KW-1185">Reference proteome</keyword>
<reference evidence="2" key="1">
    <citation type="submission" date="2023-08" db="EMBL/GenBank/DDBJ databases">
        <authorList>
            <person name="Chen Y."/>
            <person name="Shah S."/>
            <person name="Dougan E. K."/>
            <person name="Thang M."/>
            <person name="Chan C."/>
        </authorList>
    </citation>
    <scope>NUCLEOTIDE SEQUENCE</scope>
</reference>
<dbReference type="EMBL" id="CAUJNA010001247">
    <property type="protein sequence ID" value="CAJ1385551.1"/>
    <property type="molecule type" value="Genomic_DNA"/>
</dbReference>
<accession>A0AA36ID90</accession>
<evidence type="ECO:0000313" key="3">
    <source>
        <dbReference type="Proteomes" id="UP001178507"/>
    </source>
</evidence>
<proteinExistence type="predicted"/>